<dbReference type="Proteomes" id="UP000672934">
    <property type="component" value="Unassembled WGS sequence"/>
</dbReference>
<evidence type="ECO:0000259" key="3">
    <source>
        <dbReference type="Pfam" id="PF08707"/>
    </source>
</evidence>
<keyword evidence="1" id="KW-0175">Coiled coil</keyword>
<dbReference type="Pfam" id="PF08707">
    <property type="entry name" value="PriCT_2"/>
    <property type="match status" value="1"/>
</dbReference>
<dbReference type="InterPro" id="IPR014819">
    <property type="entry name" value="PriCT_2"/>
</dbReference>
<feature type="domain" description="Toprim" evidence="4">
    <location>
        <begin position="230"/>
        <end position="329"/>
    </location>
</feature>
<name>A0A916IVY8_9BURK</name>
<dbReference type="AlphaFoldDB" id="A0A916IVY8"/>
<dbReference type="Pfam" id="PF05272">
    <property type="entry name" value="VapE-like_dom"/>
    <property type="match status" value="1"/>
</dbReference>
<protein>
    <recommendedName>
        <fullName evidence="7">Toprim domain-containing protein</fullName>
    </recommendedName>
</protein>
<evidence type="ECO:0008006" key="7">
    <source>
        <dbReference type="Google" id="ProtNLM"/>
    </source>
</evidence>
<dbReference type="Pfam" id="PF13362">
    <property type="entry name" value="Toprim_3"/>
    <property type="match status" value="1"/>
</dbReference>
<organism evidence="5 6">
    <name type="scientific">Cupriavidus yeoncheonensis</name>
    <dbReference type="NCBI Taxonomy" id="1462994"/>
    <lineage>
        <taxon>Bacteria</taxon>
        <taxon>Pseudomonadati</taxon>
        <taxon>Pseudomonadota</taxon>
        <taxon>Betaproteobacteria</taxon>
        <taxon>Burkholderiales</taxon>
        <taxon>Burkholderiaceae</taxon>
        <taxon>Cupriavidus</taxon>
    </lineage>
</organism>
<feature type="coiled-coil region" evidence="1">
    <location>
        <begin position="103"/>
        <end position="130"/>
    </location>
</feature>
<dbReference type="InterPro" id="IPR007936">
    <property type="entry name" value="VapE-like_dom"/>
</dbReference>
<evidence type="ECO:0000256" key="1">
    <source>
        <dbReference type="SAM" id="Coils"/>
    </source>
</evidence>
<evidence type="ECO:0000259" key="2">
    <source>
        <dbReference type="Pfam" id="PF05272"/>
    </source>
</evidence>
<dbReference type="InterPro" id="IPR034154">
    <property type="entry name" value="TOPRIM_DnaG/twinkle"/>
</dbReference>
<feature type="domain" description="Virulence-associated protein E-like" evidence="2">
    <location>
        <begin position="454"/>
        <end position="669"/>
    </location>
</feature>
<dbReference type="PANTHER" id="PTHR34985">
    <property type="entry name" value="SLR0554 PROTEIN"/>
    <property type="match status" value="1"/>
</dbReference>
<accession>A0A916IVY8</accession>
<dbReference type="EMBL" id="CAJPUY010000010">
    <property type="protein sequence ID" value="CAG2144502.1"/>
    <property type="molecule type" value="Genomic_DNA"/>
</dbReference>
<dbReference type="CDD" id="cd01029">
    <property type="entry name" value="TOPRIM_primases"/>
    <property type="match status" value="1"/>
</dbReference>
<evidence type="ECO:0000259" key="4">
    <source>
        <dbReference type="Pfam" id="PF13362"/>
    </source>
</evidence>
<dbReference type="RefSeq" id="WP_211947973.1">
    <property type="nucleotide sequence ID" value="NZ_CAJPUY010000010.1"/>
</dbReference>
<reference evidence="5" key="1">
    <citation type="submission" date="2021-03" db="EMBL/GenBank/DDBJ databases">
        <authorList>
            <person name="Peeters C."/>
        </authorList>
    </citation>
    <scope>NUCLEOTIDE SEQUENCE</scope>
    <source>
        <strain evidence="5">LMG 31506</strain>
    </source>
</reference>
<dbReference type="InterPro" id="IPR006171">
    <property type="entry name" value="TOPRIM_dom"/>
</dbReference>
<proteinExistence type="predicted"/>
<keyword evidence="6" id="KW-1185">Reference proteome</keyword>
<evidence type="ECO:0000313" key="6">
    <source>
        <dbReference type="Proteomes" id="UP000672934"/>
    </source>
</evidence>
<gene>
    <name evidence="5" type="ORF">LMG31506_03020</name>
</gene>
<dbReference type="GO" id="GO:0016817">
    <property type="term" value="F:hydrolase activity, acting on acid anhydrides"/>
    <property type="evidence" value="ECO:0007669"/>
    <property type="project" value="InterPro"/>
</dbReference>
<sequence length="746" mass="83761">MSAAAQYRDLTEEEISAALAYIDANDRDTWVMMGMAIKSELGAAGFEVWDAWAQTAGNYSSKDARDVWKSIKQSGRTTIATLIHEAQQFGFRLNEAQREPIPAHEIEQRRTRREAELKQAEEEQARYRAEAARRANVMWESAQDIDGDGHPYLQRKSVHAYGLRLGAWRNGAENVLLVPMRDASGAIVSLQAVFPNENPQLGRDKDYLPGGQRRGSFHMIGDKPAHGSVIVVCEGYATGASIHRSTGYTVFVAFDAGNLRSVASALRQQFGHSVIVIAADDDRWTDGNPGMHHARQAATAAGGIVVGPVFADLSGKPKDFNDLHQREGIEAVREQVNAVVPKAANDSALPIDAAVNPFMFPHASDKQQPLNTWENLAWLMGEYGITARYNEIRKDVELTIPGRMFGDDNRDNCSIDELTSICSRNRMPVANLLGYVRIIADMNRYNPVADWIASKPWDGRSRLLELMDTVQSDMPPDLKDTLMLRWLISAVAACFMPHGFSSHGVLVFTGKQGLGKTSWFNRLVPNDLRATLEGAIVDPSNKDTVINAVAHWLVELGELDATFRKADIARLKAFVTQPVDKLRQPYDKKVSQYSRRTVFFASVNEDRYLVDDTGNRRWWTIPVTRINYNHGIDMQQVWAELLHLWRQGEPHWLQPDEQAMLNDLNAEHEAIDPLEEMLMQRFDWSRPQSGMEMTATEVLLKLHFDKPNKAQATHASKVLQRLTGDKPRKSGSRRLFMMPALVIPQG</sequence>
<comment type="caution">
    <text evidence="5">The sequence shown here is derived from an EMBL/GenBank/DDBJ whole genome shotgun (WGS) entry which is preliminary data.</text>
</comment>
<feature type="domain" description="Primase C-terminal 2" evidence="3">
    <location>
        <begin position="17"/>
        <end position="86"/>
    </location>
</feature>
<dbReference type="PANTHER" id="PTHR34985:SF1">
    <property type="entry name" value="SLR0554 PROTEIN"/>
    <property type="match status" value="1"/>
</dbReference>
<evidence type="ECO:0000313" key="5">
    <source>
        <dbReference type="EMBL" id="CAG2144502.1"/>
    </source>
</evidence>